<feature type="transmembrane region" description="Helical" evidence="6">
    <location>
        <begin position="182"/>
        <end position="203"/>
    </location>
</feature>
<dbReference type="SUPFAM" id="SSF81321">
    <property type="entry name" value="Family A G protein-coupled receptor-like"/>
    <property type="match status" value="1"/>
</dbReference>
<feature type="region of interest" description="Disordered" evidence="5">
    <location>
        <begin position="439"/>
        <end position="465"/>
    </location>
</feature>
<feature type="transmembrane region" description="Helical" evidence="6">
    <location>
        <begin position="60"/>
        <end position="80"/>
    </location>
</feature>
<feature type="transmembrane region" description="Helical" evidence="6">
    <location>
        <begin position="343"/>
        <end position="369"/>
    </location>
</feature>
<dbReference type="PANTHER" id="PTHR23112">
    <property type="entry name" value="G PROTEIN-COUPLED RECEPTOR 157-RELATED"/>
    <property type="match status" value="1"/>
</dbReference>
<evidence type="ECO:0008006" key="9">
    <source>
        <dbReference type="Google" id="ProtNLM"/>
    </source>
</evidence>
<evidence type="ECO:0000256" key="5">
    <source>
        <dbReference type="SAM" id="MobiDB-lite"/>
    </source>
</evidence>
<proteinExistence type="predicted"/>
<accession>R4X6A5</accession>
<dbReference type="EMBL" id="CAHR02000002">
    <property type="protein sequence ID" value="CCG80549.1"/>
    <property type="molecule type" value="Genomic_DNA"/>
</dbReference>
<feature type="region of interest" description="Disordered" evidence="5">
    <location>
        <begin position="499"/>
        <end position="538"/>
    </location>
</feature>
<keyword evidence="4 6" id="KW-0472">Membrane</keyword>
<evidence type="ECO:0000256" key="1">
    <source>
        <dbReference type="ARBA" id="ARBA00004141"/>
    </source>
</evidence>
<dbReference type="GO" id="GO:0004930">
    <property type="term" value="F:G protein-coupled receptor activity"/>
    <property type="evidence" value="ECO:0007669"/>
    <property type="project" value="TreeGrafter"/>
</dbReference>
<sequence length="538" mass="59888">MGSGDYAFMPTPAEGQTANIFSAAMSLACMSISCLVLGLALFLYRYKALRHHFSKTSTQLLYLCVAITIPQGLAFASTTLNVGTHEKSFCRLGMVIVVFGFNATNWLQCCICLNLVFALRCPSIFRYRIQLWYYISAVVTSAIFALLPLIFDQYEYNARSYSCWTRDTGDVYNVWQLVVLEIPILVVTLLMFLSTGFVIWNVIKQKRDGRSSKETINQLFEPAFVEDADDLAVTSDTNMNKRFEIEEIYTNSSFNPRMLPESPATPPSRRSPRSETRSPRAPSFVSRAISSSNRGSPAISKMMGLITEEPQSPRKLRVARLPTSAHFGRDPAAREQSEMRKTILRISCFPIIHLLIAIVPLIGSISLTFARDSGRGTQLGLYLITFIGSAGLPLAYSACALLTDTSIYDAWAERRRMRAGDQEESLELALGRNRHRLSQLSYTEPADPNTPKEYGGGGSGDGIEKSVTVSHVSSDVFYDSMASPTTLKSASRHFGTLEMDTIAEEDRSTVVMTREADDHDCDYDDDDDDDDDDADRSI</sequence>
<name>R4X6A5_TAPDE</name>
<feature type="region of interest" description="Disordered" evidence="5">
    <location>
        <begin position="254"/>
        <end position="299"/>
    </location>
</feature>
<gene>
    <name evidence="7" type="ORF">TAPDE_000059</name>
</gene>
<organism evidence="7 8">
    <name type="scientific">Taphrina deformans (strain PYCC 5710 / ATCC 11124 / CBS 356.35 / IMI 108563 / JCM 9778 / NBRC 8474)</name>
    <name type="common">Peach leaf curl fungus</name>
    <name type="synonym">Lalaria deformans</name>
    <dbReference type="NCBI Taxonomy" id="1097556"/>
    <lineage>
        <taxon>Eukaryota</taxon>
        <taxon>Fungi</taxon>
        <taxon>Dikarya</taxon>
        <taxon>Ascomycota</taxon>
        <taxon>Taphrinomycotina</taxon>
        <taxon>Taphrinomycetes</taxon>
        <taxon>Taphrinales</taxon>
        <taxon>Taphrinaceae</taxon>
        <taxon>Taphrina</taxon>
    </lineage>
</organism>
<evidence type="ECO:0000256" key="2">
    <source>
        <dbReference type="ARBA" id="ARBA00022692"/>
    </source>
</evidence>
<evidence type="ECO:0000256" key="6">
    <source>
        <dbReference type="SAM" id="Phobius"/>
    </source>
</evidence>
<dbReference type="Proteomes" id="UP000013776">
    <property type="component" value="Unassembled WGS sequence"/>
</dbReference>
<dbReference type="VEuPathDB" id="FungiDB:TAPDE_000059"/>
<comment type="subcellular location">
    <subcellularLocation>
        <location evidence="1">Membrane</location>
        <topology evidence="1">Multi-pass membrane protein</topology>
    </subcellularLocation>
</comment>
<keyword evidence="8" id="KW-1185">Reference proteome</keyword>
<feature type="transmembrane region" description="Helical" evidence="6">
    <location>
        <begin position="20"/>
        <end position="44"/>
    </location>
</feature>
<reference evidence="7 8" key="1">
    <citation type="journal article" date="2013" name="MBio">
        <title>Genome sequencing of the plant pathogen Taphrina deformans, the causal agent of peach leaf curl.</title>
        <authorList>
            <person name="Cisse O.H."/>
            <person name="Almeida J.M.G.C.F."/>
            <person name="Fonseca A."/>
            <person name="Kumar A.A."/>
            <person name="Salojaervi J."/>
            <person name="Overmyer K."/>
            <person name="Hauser P.M."/>
            <person name="Pagni M."/>
        </authorList>
    </citation>
    <scope>NUCLEOTIDE SEQUENCE [LARGE SCALE GENOMIC DNA]</scope>
    <source>
        <strain evidence="8">PYCC 5710 / ATCC 11124 / CBS 356.35 / IMI 108563 / JCM 9778 / NBRC 8474</strain>
    </source>
</reference>
<dbReference type="AlphaFoldDB" id="R4X6A5"/>
<protein>
    <recommendedName>
        <fullName evidence="9">G-protein coupled receptors family 2 profile 2 domain-containing protein</fullName>
    </recommendedName>
</protein>
<keyword evidence="3 6" id="KW-1133">Transmembrane helix</keyword>
<evidence type="ECO:0000313" key="7">
    <source>
        <dbReference type="EMBL" id="CCG80549.1"/>
    </source>
</evidence>
<dbReference type="Gene3D" id="1.20.1070.10">
    <property type="entry name" value="Rhodopsin 7-helix transmembrane proteins"/>
    <property type="match status" value="1"/>
</dbReference>
<dbReference type="PANTHER" id="PTHR23112:SF0">
    <property type="entry name" value="TRANSMEMBRANE PROTEIN 116"/>
    <property type="match status" value="1"/>
</dbReference>
<feature type="compositionally biased region" description="Acidic residues" evidence="5">
    <location>
        <begin position="518"/>
        <end position="538"/>
    </location>
</feature>
<feature type="transmembrane region" description="Helical" evidence="6">
    <location>
        <begin position="381"/>
        <end position="408"/>
    </location>
</feature>
<dbReference type="GO" id="GO:0007189">
    <property type="term" value="P:adenylate cyclase-activating G protein-coupled receptor signaling pathway"/>
    <property type="evidence" value="ECO:0007669"/>
    <property type="project" value="TreeGrafter"/>
</dbReference>
<evidence type="ECO:0000256" key="4">
    <source>
        <dbReference type="ARBA" id="ARBA00023136"/>
    </source>
</evidence>
<evidence type="ECO:0000313" key="8">
    <source>
        <dbReference type="Proteomes" id="UP000013776"/>
    </source>
</evidence>
<comment type="caution">
    <text evidence="7">The sequence shown here is derived from an EMBL/GenBank/DDBJ whole genome shotgun (WGS) entry which is preliminary data.</text>
</comment>
<evidence type="ECO:0000256" key="3">
    <source>
        <dbReference type="ARBA" id="ARBA00022989"/>
    </source>
</evidence>
<dbReference type="GO" id="GO:0005886">
    <property type="term" value="C:plasma membrane"/>
    <property type="evidence" value="ECO:0007669"/>
    <property type="project" value="TreeGrafter"/>
</dbReference>
<feature type="transmembrane region" description="Helical" evidence="6">
    <location>
        <begin position="131"/>
        <end position="151"/>
    </location>
</feature>
<feature type="transmembrane region" description="Helical" evidence="6">
    <location>
        <begin position="92"/>
        <end position="119"/>
    </location>
</feature>
<keyword evidence="2 6" id="KW-0812">Transmembrane</keyword>